<dbReference type="AlphaFoldDB" id="A0A3S1B3X7"/>
<evidence type="ECO:0000256" key="2">
    <source>
        <dbReference type="ARBA" id="ARBA00022801"/>
    </source>
</evidence>
<feature type="compositionally biased region" description="Acidic residues" evidence="3">
    <location>
        <begin position="32"/>
        <end position="41"/>
    </location>
</feature>
<reference evidence="4 5" key="1">
    <citation type="submission" date="2019-01" db="EMBL/GenBank/DDBJ databases">
        <title>A draft genome assembly of the solar-powered sea slug Elysia chlorotica.</title>
        <authorList>
            <person name="Cai H."/>
            <person name="Li Q."/>
            <person name="Fang X."/>
            <person name="Li J."/>
            <person name="Curtis N.E."/>
            <person name="Altenburger A."/>
            <person name="Shibata T."/>
            <person name="Feng M."/>
            <person name="Maeda T."/>
            <person name="Schwartz J.A."/>
            <person name="Shigenobu S."/>
            <person name="Lundholm N."/>
            <person name="Nishiyama T."/>
            <person name="Yang H."/>
            <person name="Hasebe M."/>
            <person name="Li S."/>
            <person name="Pierce S.K."/>
            <person name="Wang J."/>
        </authorList>
    </citation>
    <scope>NUCLEOTIDE SEQUENCE [LARGE SCALE GENOMIC DNA]</scope>
    <source>
        <strain evidence="4">EC2010</strain>
        <tissue evidence="4">Whole organism of an adult</tissue>
    </source>
</reference>
<keyword evidence="2" id="KW-0378">Hydrolase</keyword>
<evidence type="ECO:0000256" key="3">
    <source>
        <dbReference type="SAM" id="MobiDB-lite"/>
    </source>
</evidence>
<evidence type="ECO:0000313" key="5">
    <source>
        <dbReference type="Proteomes" id="UP000271974"/>
    </source>
</evidence>
<dbReference type="GO" id="GO:0051723">
    <property type="term" value="F:protein methylesterase activity"/>
    <property type="evidence" value="ECO:0007669"/>
    <property type="project" value="InterPro"/>
</dbReference>
<sequence length="246" mass="27138">SLSACLISIESNRTGCDELDGTQPSSHSQDKIEEEEEENGEDEQRRHSITPCIQIEPPSTDSPSQSMNVPLPSPCDGSQQLNAPAPPGLSLAPSITAHSGLTLQKHQYTWRIDLSKTEKFWKGWFEGLSQKFLSCPVPKMLILAGPDRLDKDLMIGQMQGKFQLNLLPQCGHAVHEDLPGKVADILANFMLRHRVTEPLGIFESVRLEDNDGQARRSPVVKPHRPDNVPTVSQGRKCSGLKCCKLA</sequence>
<dbReference type="Gene3D" id="3.40.50.1820">
    <property type="entry name" value="alpha/beta hydrolase"/>
    <property type="match status" value="1"/>
</dbReference>
<dbReference type="OrthoDB" id="194865at2759"/>
<accession>A0A3S1B3X7</accession>
<dbReference type="PANTHER" id="PTHR14189:SF0">
    <property type="entry name" value="PROTEIN PHOSPHATASE METHYLESTERASE 1"/>
    <property type="match status" value="1"/>
</dbReference>
<dbReference type="SUPFAM" id="SSF53474">
    <property type="entry name" value="alpha/beta-Hydrolases"/>
    <property type="match status" value="1"/>
</dbReference>
<evidence type="ECO:0000256" key="1">
    <source>
        <dbReference type="ARBA" id="ARBA00022487"/>
    </source>
</evidence>
<keyword evidence="5" id="KW-1185">Reference proteome</keyword>
<gene>
    <name evidence="4" type="ORF">EGW08_012965</name>
</gene>
<dbReference type="EMBL" id="RQTK01000461">
    <property type="protein sequence ID" value="RUS79278.1"/>
    <property type="molecule type" value="Genomic_DNA"/>
</dbReference>
<organism evidence="4 5">
    <name type="scientific">Elysia chlorotica</name>
    <name type="common">Eastern emerald elysia</name>
    <name type="synonym">Sea slug</name>
    <dbReference type="NCBI Taxonomy" id="188477"/>
    <lineage>
        <taxon>Eukaryota</taxon>
        <taxon>Metazoa</taxon>
        <taxon>Spiralia</taxon>
        <taxon>Lophotrochozoa</taxon>
        <taxon>Mollusca</taxon>
        <taxon>Gastropoda</taxon>
        <taxon>Heterobranchia</taxon>
        <taxon>Euthyneura</taxon>
        <taxon>Panpulmonata</taxon>
        <taxon>Sacoglossa</taxon>
        <taxon>Placobranchoidea</taxon>
        <taxon>Plakobranchidae</taxon>
        <taxon>Elysia</taxon>
    </lineage>
</organism>
<protein>
    <submittedName>
        <fullName evidence="4">Uncharacterized protein</fullName>
    </submittedName>
</protein>
<proteinExistence type="predicted"/>
<feature type="region of interest" description="Disordered" evidence="3">
    <location>
        <begin position="212"/>
        <end position="232"/>
    </location>
</feature>
<dbReference type="STRING" id="188477.A0A3S1B3X7"/>
<dbReference type="Proteomes" id="UP000271974">
    <property type="component" value="Unassembled WGS sequence"/>
</dbReference>
<feature type="region of interest" description="Disordered" evidence="3">
    <location>
        <begin position="13"/>
        <end position="69"/>
    </location>
</feature>
<feature type="compositionally biased region" description="Polar residues" evidence="3">
    <location>
        <begin position="57"/>
        <end position="68"/>
    </location>
</feature>
<dbReference type="PANTHER" id="PTHR14189">
    <property type="entry name" value="PROTEIN PHOSPHATASE METHYLESTERASE-1 RELATED"/>
    <property type="match status" value="1"/>
</dbReference>
<dbReference type="InterPro" id="IPR029058">
    <property type="entry name" value="AB_hydrolase_fold"/>
</dbReference>
<feature type="non-terminal residue" evidence="4">
    <location>
        <position position="1"/>
    </location>
</feature>
<name>A0A3S1B3X7_ELYCH</name>
<evidence type="ECO:0000313" key="4">
    <source>
        <dbReference type="EMBL" id="RUS79278.1"/>
    </source>
</evidence>
<keyword evidence="1" id="KW-0719">Serine esterase</keyword>
<dbReference type="InterPro" id="IPR016812">
    <property type="entry name" value="PPase_methylesterase_euk"/>
</dbReference>
<comment type="caution">
    <text evidence="4">The sequence shown here is derived from an EMBL/GenBank/DDBJ whole genome shotgun (WGS) entry which is preliminary data.</text>
</comment>